<keyword evidence="1" id="KW-0472">Membrane</keyword>
<dbReference type="Proteomes" id="UP001149090">
    <property type="component" value="Unassembled WGS sequence"/>
</dbReference>
<dbReference type="GO" id="GO:0016757">
    <property type="term" value="F:glycosyltransferase activity"/>
    <property type="evidence" value="ECO:0007669"/>
    <property type="project" value="InterPro"/>
</dbReference>
<comment type="caution">
    <text evidence="3">The sequence shown here is derived from an EMBL/GenBank/DDBJ whole genome shotgun (WGS) entry which is preliminary data.</text>
</comment>
<organism evidence="3 4">
    <name type="scientific">Anaeramoeba ignava</name>
    <name type="common">Anaerobic marine amoeba</name>
    <dbReference type="NCBI Taxonomy" id="1746090"/>
    <lineage>
        <taxon>Eukaryota</taxon>
        <taxon>Metamonada</taxon>
        <taxon>Anaeramoebidae</taxon>
        <taxon>Anaeramoeba</taxon>
    </lineage>
</organism>
<dbReference type="Pfam" id="PF04577">
    <property type="entry name" value="Glyco_transf_61"/>
    <property type="match status" value="1"/>
</dbReference>
<accession>A0A9Q0LMI3</accession>
<feature type="domain" description="Glycosyltransferase 61 catalytic" evidence="2">
    <location>
        <begin position="261"/>
        <end position="417"/>
    </location>
</feature>
<feature type="transmembrane region" description="Helical" evidence="1">
    <location>
        <begin position="23"/>
        <end position="44"/>
    </location>
</feature>
<name>A0A9Q0LMI3_ANAIG</name>
<keyword evidence="4" id="KW-1185">Reference proteome</keyword>
<keyword evidence="1" id="KW-0812">Transmembrane</keyword>
<evidence type="ECO:0000313" key="4">
    <source>
        <dbReference type="Proteomes" id="UP001149090"/>
    </source>
</evidence>
<dbReference type="InterPro" id="IPR049625">
    <property type="entry name" value="Glyco_transf_61_cat"/>
</dbReference>
<dbReference type="EMBL" id="JAPDFW010000064">
    <property type="protein sequence ID" value="KAJ5075547.1"/>
    <property type="molecule type" value="Genomic_DNA"/>
</dbReference>
<keyword evidence="1" id="KW-1133">Transmembrane helix</keyword>
<sequence length="479" mass="57107">MRITSEDFSDTRKIFQQIIQNKSFILTILLIFVSFLSFFLPFHFVRNKTNQKPDLDIEEPTTELKILQKMQLLYKKQQEVWETRNFILQLENPIEELKQVLQSKGSSKSKAIEQYLFYFDFLIDLLNYTDPYSSHSNEDIRFIVYPNYNQTPTITTKIISENQIRYEVLYEIFDEKNQKILFNSSEITIGNINYFRNLTFDKFPICSTDNFDINDSKLPNSNNTKTMSNVIIIKKENYEDNEYWIYHFLGTLLQIRPFIKDKGWTLLIDSNTHEIPYQLLNLIKEDFNVKLEVYDPSITYKIDKLMIICNSPFIHPRKFQEIRAFLVKNILKINSNEEIPIYKQENIIYLPRVNNHNERNVINNEEIENYLRKRFGNKLKIFSHKEHQDLKELVEYFSKAKIIIGAHGGAFYNLLFSLSHPIVIEFQGKPFFGELSIFYWISHTTGNEYWIDYTEESGNDLIINLDHLEEILNNVLKEN</sequence>
<gene>
    <name evidence="3" type="ORF">M0811_07117</name>
</gene>
<reference evidence="3" key="1">
    <citation type="submission" date="2022-10" db="EMBL/GenBank/DDBJ databases">
        <title>Novel sulphate-reducing endosymbionts in the free-living metamonad Anaeramoeba.</title>
        <authorList>
            <person name="Jerlstrom-Hultqvist J."/>
            <person name="Cepicka I."/>
            <person name="Gallot-Lavallee L."/>
            <person name="Salas-Leiva D."/>
            <person name="Curtis B.A."/>
            <person name="Zahonova K."/>
            <person name="Pipaliya S."/>
            <person name="Dacks J."/>
            <person name="Roger A.J."/>
        </authorList>
    </citation>
    <scope>NUCLEOTIDE SEQUENCE</scope>
    <source>
        <strain evidence="3">BMAN</strain>
    </source>
</reference>
<dbReference type="AlphaFoldDB" id="A0A9Q0LMI3"/>
<evidence type="ECO:0000313" key="3">
    <source>
        <dbReference type="EMBL" id="KAJ5075547.1"/>
    </source>
</evidence>
<dbReference type="OrthoDB" id="529273at2759"/>
<protein>
    <recommendedName>
        <fullName evidence="2">Glycosyltransferase 61 catalytic domain-containing protein</fullName>
    </recommendedName>
</protein>
<evidence type="ECO:0000259" key="2">
    <source>
        <dbReference type="Pfam" id="PF04577"/>
    </source>
</evidence>
<proteinExistence type="predicted"/>
<evidence type="ECO:0000256" key="1">
    <source>
        <dbReference type="SAM" id="Phobius"/>
    </source>
</evidence>